<organism evidence="1 2">
    <name type="scientific">Meloidogyne enterolobii</name>
    <name type="common">Root-knot nematode worm</name>
    <name type="synonym">Meloidogyne mayaguensis</name>
    <dbReference type="NCBI Taxonomy" id="390850"/>
    <lineage>
        <taxon>Eukaryota</taxon>
        <taxon>Metazoa</taxon>
        <taxon>Ecdysozoa</taxon>
        <taxon>Nematoda</taxon>
        <taxon>Chromadorea</taxon>
        <taxon>Rhabditida</taxon>
        <taxon>Tylenchina</taxon>
        <taxon>Tylenchomorpha</taxon>
        <taxon>Tylenchoidea</taxon>
        <taxon>Meloidogynidae</taxon>
        <taxon>Meloidogyninae</taxon>
        <taxon>Meloidogyne</taxon>
    </lineage>
</organism>
<proteinExistence type="predicted"/>
<gene>
    <name evidence="1" type="ORF">MENTE1834_LOCUS16765</name>
</gene>
<comment type="caution">
    <text evidence="1">The sequence shown here is derived from an EMBL/GenBank/DDBJ whole genome shotgun (WGS) entry which is preliminary data.</text>
</comment>
<dbReference type="Proteomes" id="UP001497535">
    <property type="component" value="Unassembled WGS sequence"/>
</dbReference>
<dbReference type="EMBL" id="CAVMJV010000018">
    <property type="protein sequence ID" value="CAK5063395.1"/>
    <property type="molecule type" value="Genomic_DNA"/>
</dbReference>
<reference evidence="1" key="1">
    <citation type="submission" date="2023-11" db="EMBL/GenBank/DDBJ databases">
        <authorList>
            <person name="Poullet M."/>
        </authorList>
    </citation>
    <scope>NUCLEOTIDE SEQUENCE</scope>
    <source>
        <strain evidence="1">E1834</strain>
    </source>
</reference>
<accession>A0ACB0YUB1</accession>
<keyword evidence="2" id="KW-1185">Reference proteome</keyword>
<name>A0ACB0YUB1_MELEN</name>
<protein>
    <submittedName>
        <fullName evidence="1">Uncharacterized protein</fullName>
    </submittedName>
</protein>
<evidence type="ECO:0000313" key="1">
    <source>
        <dbReference type="EMBL" id="CAK5063395.1"/>
    </source>
</evidence>
<sequence length="222" mass="25686">MDKIEVSHSLSNNSNQINQKDSDAESISEEHQQQQLHYSPSENVESSIILISDNREEISKGNRAKGKSVGEFLICGGIKWESRKLSVGDYLWILQWKDWQTGRLNEIVLDYIVERKTWDDLKKSIREPRYLEQKCRLQKCGINNIVLIVEGSTNVCDRSLEQAIISTCVDNDFLVHRTLNKQGTAKFLQFLTKRLEEKCCKEEVFSLNFKIFCGKEQLKLSP</sequence>
<evidence type="ECO:0000313" key="2">
    <source>
        <dbReference type="Proteomes" id="UP001497535"/>
    </source>
</evidence>